<accession>A0AAW1C853</accession>
<evidence type="ECO:0000313" key="1">
    <source>
        <dbReference type="EMBL" id="KAK9410513.1"/>
    </source>
</evidence>
<dbReference type="InterPro" id="IPR000048">
    <property type="entry name" value="IQ_motif_EF-hand-BS"/>
</dbReference>
<dbReference type="Proteomes" id="UP001474421">
    <property type="component" value="Unassembled WGS sequence"/>
</dbReference>
<dbReference type="CDD" id="cd23767">
    <property type="entry name" value="IQCD"/>
    <property type="match status" value="2"/>
</dbReference>
<dbReference type="PANTHER" id="PTHR15673:SF2">
    <property type="entry name" value="IQ CALMODULIN-BINDING MOTIF-CONTAINING PROTEIN 1"/>
    <property type="match status" value="1"/>
</dbReference>
<proteinExistence type="predicted"/>
<keyword evidence="2" id="KW-1185">Reference proteome</keyword>
<dbReference type="AlphaFoldDB" id="A0AAW1C853"/>
<name>A0AAW1C853_CROAD</name>
<protein>
    <submittedName>
        <fullName evidence="1">IQ calmodulin-binding motif-containing protein 1</fullName>
    </submittedName>
</protein>
<evidence type="ECO:0000313" key="2">
    <source>
        <dbReference type="Proteomes" id="UP001474421"/>
    </source>
</evidence>
<dbReference type="InterPro" id="IPR028765">
    <property type="entry name" value="IQCB1"/>
</dbReference>
<dbReference type="Gene3D" id="1.20.5.190">
    <property type="match status" value="2"/>
</dbReference>
<gene>
    <name evidence="1" type="ORF">NXF25_001688</name>
</gene>
<comment type="caution">
    <text evidence="1">The sequence shown here is derived from an EMBL/GenBank/DDBJ whole genome shotgun (WGS) entry which is preliminary data.</text>
</comment>
<dbReference type="Pfam" id="PF00612">
    <property type="entry name" value="IQ"/>
    <property type="match status" value="2"/>
</dbReference>
<dbReference type="GO" id="GO:0060271">
    <property type="term" value="P:cilium assembly"/>
    <property type="evidence" value="ECO:0007669"/>
    <property type="project" value="InterPro"/>
</dbReference>
<dbReference type="EMBL" id="JAOTOJ010000001">
    <property type="protein sequence ID" value="KAK9410513.1"/>
    <property type="molecule type" value="Genomic_DNA"/>
</dbReference>
<sequence>MGGLGEVERPRRARSELMLREMKPLPVDSRILSLAAQIIESPDQDIPVLLLKLKEILITASPGSNESKKIKQDLYYCDLVQYCLLVLKQDYTKVPGGWTTAAQIAEIVSQCCVGLEVKTEREEFYNKLLPSAIDSLLFLGRRLQAQFARAIKDEKRNEFLHCFRTVTDATCWLCRSHIHLVENVLQNKHFQQLLTTDDVETTIQILSLLQNILRTNGKALIQITREALHFLLDELIYKISSTTNPARGNATVKLLLLITESDAQLVVTVNTRYKGLYTLLIKQWTGKGFDKNLNQLLDLLDAKNSNACETQRLHQAACMIQASWRGYQTRKRLKQLPKTITILQRRFRTKREQELQSLKRQREEEHLRQQLQLQRQRAMRLFHERQLTLLEIVHAGQVDKHLHEMREKAALTIQRYWRAFKARRNFHQQKRNLKEYKAAVLIQRAVLKFLEKKRRKKHSFWEQPESLPDEQRILLQQKVESYIKLHPASPMSEEMSRELHHQAQEKLAHYMVRERKNQRAKQHREALLVQVHTDVDQLLNAPSLSECTMRDLNVFMSRSVPVATKAKQSHNAMLKYMQWPWWKKLEEEDFFKEELSKCISHVCLAHPALLGRHLSARLRLLDALQIGSSGPISLPPASLVRLSPGVAVVTD</sequence>
<dbReference type="GO" id="GO:0005516">
    <property type="term" value="F:calmodulin binding"/>
    <property type="evidence" value="ECO:0007669"/>
    <property type="project" value="InterPro"/>
</dbReference>
<organism evidence="1 2">
    <name type="scientific">Crotalus adamanteus</name>
    <name type="common">Eastern diamondback rattlesnake</name>
    <dbReference type="NCBI Taxonomy" id="8729"/>
    <lineage>
        <taxon>Eukaryota</taxon>
        <taxon>Metazoa</taxon>
        <taxon>Chordata</taxon>
        <taxon>Craniata</taxon>
        <taxon>Vertebrata</taxon>
        <taxon>Euteleostomi</taxon>
        <taxon>Lepidosauria</taxon>
        <taxon>Squamata</taxon>
        <taxon>Bifurcata</taxon>
        <taxon>Unidentata</taxon>
        <taxon>Episquamata</taxon>
        <taxon>Toxicofera</taxon>
        <taxon>Serpentes</taxon>
        <taxon>Colubroidea</taxon>
        <taxon>Viperidae</taxon>
        <taxon>Crotalinae</taxon>
        <taxon>Crotalus</taxon>
    </lineage>
</organism>
<dbReference type="PROSITE" id="PS50096">
    <property type="entry name" value="IQ"/>
    <property type="match status" value="2"/>
</dbReference>
<reference evidence="1 2" key="1">
    <citation type="journal article" date="2024" name="Proc. Natl. Acad. Sci. U.S.A.">
        <title>The genetic regulatory architecture and epigenomic basis for age-related changes in rattlesnake venom.</title>
        <authorList>
            <person name="Hogan M.P."/>
            <person name="Holding M.L."/>
            <person name="Nystrom G.S."/>
            <person name="Colston T.J."/>
            <person name="Bartlett D.A."/>
            <person name="Mason A.J."/>
            <person name="Ellsworth S.A."/>
            <person name="Rautsaw R.M."/>
            <person name="Lawrence K.C."/>
            <person name="Strickland J.L."/>
            <person name="He B."/>
            <person name="Fraser P."/>
            <person name="Margres M.J."/>
            <person name="Gilbert D.M."/>
            <person name="Gibbs H.L."/>
            <person name="Parkinson C.L."/>
            <person name="Rokyta D.R."/>
        </authorList>
    </citation>
    <scope>NUCLEOTIDE SEQUENCE [LARGE SCALE GENOMIC DNA]</scope>
    <source>
        <strain evidence="1">DRR0105</strain>
    </source>
</reference>
<dbReference type="PANTHER" id="PTHR15673">
    <property type="entry name" value="IQ CALMODULIN-BINDING MOTIF CONTAINING PROTEIN 1"/>
    <property type="match status" value="1"/>
</dbReference>
<dbReference type="SMART" id="SM00015">
    <property type="entry name" value="IQ"/>
    <property type="match status" value="3"/>
</dbReference>
<dbReference type="GO" id="GO:0005929">
    <property type="term" value="C:cilium"/>
    <property type="evidence" value="ECO:0007669"/>
    <property type="project" value="TreeGrafter"/>
</dbReference>